<dbReference type="Proteomes" id="UP001596058">
    <property type="component" value="Unassembled WGS sequence"/>
</dbReference>
<accession>A0ABW1CQI1</accession>
<reference evidence="2" key="1">
    <citation type="journal article" date="2019" name="Int. J. Syst. Evol. Microbiol.">
        <title>The Global Catalogue of Microorganisms (GCM) 10K type strain sequencing project: providing services to taxonomists for standard genome sequencing and annotation.</title>
        <authorList>
            <consortium name="The Broad Institute Genomics Platform"/>
            <consortium name="The Broad Institute Genome Sequencing Center for Infectious Disease"/>
            <person name="Wu L."/>
            <person name="Ma J."/>
        </authorList>
    </citation>
    <scope>NUCLEOTIDE SEQUENCE [LARGE SCALE GENOMIC DNA]</scope>
    <source>
        <strain evidence="2">CCUG 53903</strain>
    </source>
</reference>
<organism evidence="1 2">
    <name type="scientific">Nonomuraea insulae</name>
    <dbReference type="NCBI Taxonomy" id="1616787"/>
    <lineage>
        <taxon>Bacteria</taxon>
        <taxon>Bacillati</taxon>
        <taxon>Actinomycetota</taxon>
        <taxon>Actinomycetes</taxon>
        <taxon>Streptosporangiales</taxon>
        <taxon>Streptosporangiaceae</taxon>
        <taxon>Nonomuraea</taxon>
    </lineage>
</organism>
<gene>
    <name evidence="1" type="ORF">ACFPZ3_24980</name>
</gene>
<comment type="caution">
    <text evidence="1">The sequence shown here is derived from an EMBL/GenBank/DDBJ whole genome shotgun (WGS) entry which is preliminary data.</text>
</comment>
<sequence>MTDVTNTTRIHALLVNRRWISPEHRARLLSDAAKAAAEKTG</sequence>
<dbReference type="EMBL" id="JBHSPA010000027">
    <property type="protein sequence ID" value="MFC5827138.1"/>
    <property type="molecule type" value="Genomic_DNA"/>
</dbReference>
<protein>
    <submittedName>
        <fullName evidence="1">Uncharacterized protein</fullName>
    </submittedName>
</protein>
<evidence type="ECO:0000313" key="2">
    <source>
        <dbReference type="Proteomes" id="UP001596058"/>
    </source>
</evidence>
<keyword evidence="2" id="KW-1185">Reference proteome</keyword>
<evidence type="ECO:0000313" key="1">
    <source>
        <dbReference type="EMBL" id="MFC5827138.1"/>
    </source>
</evidence>
<proteinExistence type="predicted"/>
<dbReference type="RefSeq" id="WP_379516638.1">
    <property type="nucleotide sequence ID" value="NZ_JBHSPA010000027.1"/>
</dbReference>
<name>A0ABW1CQI1_9ACTN</name>